<dbReference type="Pfam" id="PF01391">
    <property type="entry name" value="Collagen"/>
    <property type="match status" value="2"/>
</dbReference>
<comment type="caution">
    <text evidence="5">The sequence shown here is derived from an EMBL/GenBank/DDBJ whole genome shotgun (WGS) entry which is preliminary data.</text>
</comment>
<dbReference type="InterPro" id="IPR008160">
    <property type="entry name" value="Collagen"/>
</dbReference>
<reference evidence="5 6" key="1">
    <citation type="submission" date="2020-04" db="EMBL/GenBank/DDBJ databases">
        <authorList>
            <person name="Laetsch R D."/>
            <person name="Stevens L."/>
            <person name="Kumar S."/>
            <person name="Blaxter L. M."/>
        </authorList>
    </citation>
    <scope>NUCLEOTIDE SEQUENCE [LARGE SCALE GENOMIC DNA]</scope>
</reference>
<feature type="compositionally biased region" description="Low complexity" evidence="3">
    <location>
        <begin position="197"/>
        <end position="206"/>
    </location>
</feature>
<gene>
    <name evidence="5" type="ORF">CBOVIS_LOCUS10801</name>
</gene>
<proteinExistence type="predicted"/>
<accession>A0A8S1F9Y9</accession>
<feature type="compositionally biased region" description="Basic and acidic residues" evidence="3">
    <location>
        <begin position="215"/>
        <end position="227"/>
    </location>
</feature>
<organism evidence="5 6">
    <name type="scientific">Caenorhabditis bovis</name>
    <dbReference type="NCBI Taxonomy" id="2654633"/>
    <lineage>
        <taxon>Eukaryota</taxon>
        <taxon>Metazoa</taxon>
        <taxon>Ecdysozoa</taxon>
        <taxon>Nematoda</taxon>
        <taxon>Chromadorea</taxon>
        <taxon>Rhabditida</taxon>
        <taxon>Rhabditina</taxon>
        <taxon>Rhabditomorpha</taxon>
        <taxon>Rhabditoidea</taxon>
        <taxon>Rhabditidae</taxon>
        <taxon>Peloderinae</taxon>
        <taxon>Caenorhabditis</taxon>
    </lineage>
</organism>
<feature type="compositionally biased region" description="Pro residues" evidence="3">
    <location>
        <begin position="271"/>
        <end position="288"/>
    </location>
</feature>
<evidence type="ECO:0008006" key="7">
    <source>
        <dbReference type="Google" id="ProtNLM"/>
    </source>
</evidence>
<keyword evidence="2" id="KW-1015">Disulfide bond</keyword>
<keyword evidence="4" id="KW-0812">Transmembrane</keyword>
<sequence>MKETDVYRLEMLANRMRNLAIFASAVATFTAIIAVFSMPMLLSSTIRAVTNVDDRLVKCVADSFQMYKALDDIERELLSPKNATARARARRGASYAQYAGDAAGLNSLGAESGYQSTGIGGGQTYIFPEALDYIRSRRPQIYTAQQAGFGVGGCGAYQPRPTFVGQTSPVIREGQTGFNGRTACVPRPGPPGPPGSPGIDGQDGSDGQPGGNGRPGRDGISDIDREPCQVCPPAPAGFPGPRGAKGLPGPPGKPGADGDTVDGEPGLPGLAGPPGPPGPRGPPGPPGTPGELKHEEIEGPAGNPGPRGIPGAPGLRGEDGKPGAQGPRGPPGEPGNIGMPGRSGLRGRNGPAGPPGPSSPCDHCPVPVLEPGYKVDVKKTHKRNIP</sequence>
<keyword evidence="4" id="KW-0472">Membrane</keyword>
<feature type="transmembrane region" description="Helical" evidence="4">
    <location>
        <begin position="20"/>
        <end position="42"/>
    </location>
</feature>
<dbReference type="Proteomes" id="UP000494206">
    <property type="component" value="Unassembled WGS sequence"/>
</dbReference>
<evidence type="ECO:0000256" key="4">
    <source>
        <dbReference type="SAM" id="Phobius"/>
    </source>
</evidence>
<keyword evidence="1" id="KW-0677">Repeat</keyword>
<evidence type="ECO:0000256" key="1">
    <source>
        <dbReference type="ARBA" id="ARBA00022737"/>
    </source>
</evidence>
<evidence type="ECO:0000256" key="3">
    <source>
        <dbReference type="SAM" id="MobiDB-lite"/>
    </source>
</evidence>
<dbReference type="EMBL" id="CADEPM010000008">
    <property type="protein sequence ID" value="CAB3409108.1"/>
    <property type="molecule type" value="Genomic_DNA"/>
</dbReference>
<dbReference type="PANTHER" id="PTHR24637:SF414">
    <property type="entry name" value="PROTEIN CBR-COL-115"/>
    <property type="match status" value="1"/>
</dbReference>
<evidence type="ECO:0000256" key="2">
    <source>
        <dbReference type="ARBA" id="ARBA00023157"/>
    </source>
</evidence>
<name>A0A8S1F9Y9_9PELO</name>
<keyword evidence="6" id="KW-1185">Reference proteome</keyword>
<evidence type="ECO:0000313" key="5">
    <source>
        <dbReference type="EMBL" id="CAB3409108.1"/>
    </source>
</evidence>
<keyword evidence="4" id="KW-1133">Transmembrane helix</keyword>
<feature type="compositionally biased region" description="Pro residues" evidence="3">
    <location>
        <begin position="187"/>
        <end position="196"/>
    </location>
</feature>
<dbReference type="PANTHER" id="PTHR24637">
    <property type="entry name" value="COLLAGEN"/>
    <property type="match status" value="1"/>
</dbReference>
<dbReference type="AlphaFoldDB" id="A0A8S1F9Y9"/>
<feature type="region of interest" description="Disordered" evidence="3">
    <location>
        <begin position="172"/>
        <end position="386"/>
    </location>
</feature>
<protein>
    <recommendedName>
        <fullName evidence="7">Nematode cuticle collagen N-terminal domain-containing protein</fullName>
    </recommendedName>
</protein>
<dbReference type="OrthoDB" id="8939548at2759"/>
<evidence type="ECO:0000313" key="6">
    <source>
        <dbReference type="Proteomes" id="UP000494206"/>
    </source>
</evidence>